<proteinExistence type="predicted"/>
<dbReference type="PANTHER" id="PTHR12619:SF5">
    <property type="entry name" value="TRANSCRIPTION FACTOR RFX4"/>
    <property type="match status" value="1"/>
</dbReference>
<evidence type="ECO:0000313" key="3">
    <source>
        <dbReference type="EMBL" id="KAF7260819.1"/>
    </source>
</evidence>
<dbReference type="InterPro" id="IPR039779">
    <property type="entry name" value="RFX-like"/>
</dbReference>
<reference evidence="3" key="1">
    <citation type="submission" date="2019-07" db="EMBL/GenBank/DDBJ databases">
        <title>Annotation for the trematode Paragonimus miyazaki's.</title>
        <authorList>
            <person name="Choi Y.-J."/>
        </authorList>
    </citation>
    <scope>NUCLEOTIDE SEQUENCE</scope>
    <source>
        <strain evidence="3">Japan</strain>
    </source>
</reference>
<feature type="compositionally biased region" description="Polar residues" evidence="1">
    <location>
        <begin position="707"/>
        <end position="726"/>
    </location>
</feature>
<dbReference type="AlphaFoldDB" id="A0A8S9Z095"/>
<feature type="compositionally biased region" description="Polar residues" evidence="1">
    <location>
        <begin position="642"/>
        <end position="660"/>
    </location>
</feature>
<name>A0A8S9Z095_9TREM</name>
<accession>A0A8S9Z095</accession>
<dbReference type="GO" id="GO:0000978">
    <property type="term" value="F:RNA polymerase II cis-regulatory region sequence-specific DNA binding"/>
    <property type="evidence" value="ECO:0007669"/>
    <property type="project" value="TreeGrafter"/>
</dbReference>
<feature type="domain" description="RFX1-4/6/8-like BCD" evidence="2">
    <location>
        <begin position="73"/>
        <end position="311"/>
    </location>
</feature>
<evidence type="ECO:0000313" key="4">
    <source>
        <dbReference type="Proteomes" id="UP000822476"/>
    </source>
</evidence>
<dbReference type="InterPro" id="IPR057321">
    <property type="entry name" value="RFX1-4/6/8-like_BCD"/>
</dbReference>
<evidence type="ECO:0000256" key="1">
    <source>
        <dbReference type="SAM" id="MobiDB-lite"/>
    </source>
</evidence>
<gene>
    <name evidence="3" type="ORF">EG68_01759</name>
</gene>
<evidence type="ECO:0000259" key="2">
    <source>
        <dbReference type="Pfam" id="PF25340"/>
    </source>
</evidence>
<feature type="region of interest" description="Disordered" evidence="1">
    <location>
        <begin position="705"/>
        <end position="739"/>
    </location>
</feature>
<dbReference type="OrthoDB" id="10056949at2759"/>
<protein>
    <recommendedName>
        <fullName evidence="2">RFX1-4/6/8-like BCD domain-containing protein</fullName>
    </recommendedName>
</protein>
<dbReference type="EMBL" id="JTDE01000596">
    <property type="protein sequence ID" value="KAF7260819.1"/>
    <property type="molecule type" value="Genomic_DNA"/>
</dbReference>
<comment type="caution">
    <text evidence="3">The sequence shown here is derived from an EMBL/GenBank/DDBJ whole genome shotgun (WGS) entry which is preliminary data.</text>
</comment>
<dbReference type="PANTHER" id="PTHR12619">
    <property type="entry name" value="RFX TRANSCRIPTION FACTOR FAMILY"/>
    <property type="match status" value="1"/>
</dbReference>
<feature type="domain" description="RFX1-4/6/8-like BCD" evidence="2">
    <location>
        <begin position="333"/>
        <end position="427"/>
    </location>
</feature>
<dbReference type="Pfam" id="PF25340">
    <property type="entry name" value="BCD_RFX"/>
    <property type="match status" value="2"/>
</dbReference>
<keyword evidence="4" id="KW-1185">Reference proteome</keyword>
<dbReference type="GO" id="GO:0000981">
    <property type="term" value="F:DNA-binding transcription factor activity, RNA polymerase II-specific"/>
    <property type="evidence" value="ECO:0007669"/>
    <property type="project" value="TreeGrafter"/>
</dbReference>
<dbReference type="Proteomes" id="UP000822476">
    <property type="component" value="Unassembled WGS sequence"/>
</dbReference>
<feature type="region of interest" description="Disordered" evidence="1">
    <location>
        <begin position="631"/>
        <end position="667"/>
    </location>
</feature>
<sequence>MINIVQERTYFGATSDQTFTFPKLTELCQMAGLLITEADLLDGNVKLEPFEFVKQPSGSNMGKHSSNRELVEFVRSYETHCQRVYVMIVNLKVDDLRTIWHQFWRSTEGTSGYQESQLSKSQLMSLCEKPGVCQFVELADRSLYQALLEVMPANLIHGVRVLIKLMEPCLRSAIRQFNPSLINTKLTVLSGFTKGLRRALGLTHLSQAVVGVIRDPERLRQMLCDIKKLDLDSIEAQGSWASDCPFYREQRVPLHAAQVAQSSSDSGNDFSSTVDFESLLALPVNPLGSWESNIGKSALMQHGRNQNSITNVGYTNSSALGLTTWTDQVKPPISVTELHAEVCGLLTNRATLSTWTAWLDQIVARSLANRVSGPKRANAARQLMLVWTYYSSLLMRELTLRSAVSFSSCHLLRMLCDEYLSYRLEQVASSPLTPLPRIPESLPETHPVDSLDMLPQPAGLMEHTLMASEQTNTLTSLNDTNFCLVDSQILAPGYADGSLANCSTPPKNLCHSETYFETKSPEFCSARLLGQDMSELERSGNYFSLGFCGDPLLTESNSLTSDKPISLSDITDNWTNPDSLSTVVTNSGLGYSLHERPLTPQTNGLGGEYLNSPNLGPVGANDLCTSELNATIGVNPKPSATPEPSTENRPSSTSGCVTQSRSHRKPLKQQLSRFQELPKLLENQNTDETIQLAVDTFKMEHSEWLGPSSSQLDHGTQGVASSSSLHEVSPASRRFMKPSSSHVEKRIVASLNDEVQEVSNIQNSRKSVCITIGAEEFSHI</sequence>
<organism evidence="3 4">
    <name type="scientific">Paragonimus skrjabini miyazakii</name>
    <dbReference type="NCBI Taxonomy" id="59628"/>
    <lineage>
        <taxon>Eukaryota</taxon>
        <taxon>Metazoa</taxon>
        <taxon>Spiralia</taxon>
        <taxon>Lophotrochozoa</taxon>
        <taxon>Platyhelminthes</taxon>
        <taxon>Trematoda</taxon>
        <taxon>Digenea</taxon>
        <taxon>Plagiorchiida</taxon>
        <taxon>Troglotremata</taxon>
        <taxon>Troglotrematidae</taxon>
        <taxon>Paragonimus</taxon>
    </lineage>
</organism>